<dbReference type="RefSeq" id="WP_185899080.1">
    <property type="nucleotide sequence ID" value="NZ_JACLZK010000002.1"/>
</dbReference>
<dbReference type="GO" id="GO:0003677">
    <property type="term" value="F:DNA binding"/>
    <property type="evidence" value="ECO:0007669"/>
    <property type="project" value="UniProtKB-KW"/>
</dbReference>
<accession>A0A842JAL5</accession>
<dbReference type="Proteomes" id="UP000552683">
    <property type="component" value="Unassembled WGS sequence"/>
</dbReference>
<dbReference type="AlphaFoldDB" id="A0A842JAL5"/>
<name>A0A842JAL5_9BACT</name>
<dbReference type="InterPro" id="IPR038488">
    <property type="entry name" value="Integrase_DNA-bd_sf"/>
</dbReference>
<evidence type="ECO:0000256" key="1">
    <source>
        <dbReference type="ARBA" id="ARBA00023125"/>
    </source>
</evidence>
<evidence type="ECO:0000313" key="2">
    <source>
        <dbReference type="EMBL" id="MBC2883575.1"/>
    </source>
</evidence>
<organism evidence="2 3">
    <name type="scientific">Campylobacter massiliensis</name>
    <dbReference type="NCBI Taxonomy" id="2762557"/>
    <lineage>
        <taxon>Bacteria</taxon>
        <taxon>Pseudomonadati</taxon>
        <taxon>Campylobacterota</taxon>
        <taxon>Epsilonproteobacteria</taxon>
        <taxon>Campylobacterales</taxon>
        <taxon>Campylobacteraceae</taxon>
        <taxon>Campylobacter</taxon>
    </lineage>
</organism>
<dbReference type="Gene3D" id="1.10.150.130">
    <property type="match status" value="1"/>
</dbReference>
<dbReference type="Gene3D" id="3.30.160.390">
    <property type="entry name" value="Integrase, DNA-binding domain"/>
    <property type="match status" value="1"/>
</dbReference>
<protein>
    <submittedName>
        <fullName evidence="2">DUF4102 domain-containing protein</fullName>
    </submittedName>
</protein>
<keyword evidence="3" id="KW-1185">Reference proteome</keyword>
<keyword evidence="1" id="KW-0238">DNA-binding</keyword>
<sequence length="204" mass="23143">MEVSTEKEIERINILEGKKEFSVKGINGLKLFCYATGGKIFKFKYQLEGGNYTTKTLGEWIKAVYGIKQAGDDAIEILRKIKSGEDVSGNNSLVKNFGELWAIYKEDALKTQKFKTLKSEMSRFEFNLLDIVKHVDIETIKKPSKATPLFLNALRSLQDEDNPKSDTVKKVLGRLNQVFDFAIIKGIIKVNPTRILSQNFSKNL</sequence>
<dbReference type="SUPFAM" id="SSF56349">
    <property type="entry name" value="DNA breaking-rejoining enzymes"/>
    <property type="match status" value="1"/>
</dbReference>
<proteinExistence type="predicted"/>
<evidence type="ECO:0000313" key="3">
    <source>
        <dbReference type="Proteomes" id="UP000552683"/>
    </source>
</evidence>
<comment type="caution">
    <text evidence="2">The sequence shown here is derived from an EMBL/GenBank/DDBJ whole genome shotgun (WGS) entry which is preliminary data.</text>
</comment>
<gene>
    <name evidence="2" type="ORF">H7R39_09990</name>
</gene>
<dbReference type="InterPro" id="IPR011010">
    <property type="entry name" value="DNA_brk_join_enz"/>
</dbReference>
<reference evidence="2 3" key="1">
    <citation type="submission" date="2020-08" db="EMBL/GenBank/DDBJ databases">
        <title>Complete genome and description of Campylobacter massiliensis Marseille-Q3452 sp. nov.</title>
        <authorList>
            <person name="Antezack A."/>
        </authorList>
    </citation>
    <scope>NUCLEOTIDE SEQUENCE [LARGE SCALE GENOMIC DNA]</scope>
    <source>
        <strain evidence="2 3">Marseille-Q3452</strain>
    </source>
</reference>
<dbReference type="InterPro" id="IPR010998">
    <property type="entry name" value="Integrase_recombinase_N"/>
</dbReference>
<dbReference type="EMBL" id="JACLZK010000002">
    <property type="protein sequence ID" value="MBC2883575.1"/>
    <property type="molecule type" value="Genomic_DNA"/>
</dbReference>